<organism evidence="2 3">
    <name type="scientific">Ostreococcus tauri</name>
    <name type="common">Marine green alga</name>
    <dbReference type="NCBI Taxonomy" id="70448"/>
    <lineage>
        <taxon>Eukaryota</taxon>
        <taxon>Viridiplantae</taxon>
        <taxon>Chlorophyta</taxon>
        <taxon>Mamiellophyceae</taxon>
        <taxon>Mamiellales</taxon>
        <taxon>Bathycoccaceae</taxon>
        <taxon>Ostreococcus</taxon>
    </lineage>
</organism>
<proteinExistence type="predicted"/>
<dbReference type="AlphaFoldDB" id="A0A096P804"/>
<dbReference type="GeneID" id="9830940"/>
<keyword evidence="3" id="KW-1185">Reference proteome</keyword>
<dbReference type="KEGG" id="ota:OT_ostta16g01140"/>
<dbReference type="InParanoid" id="A0A096P804"/>
<dbReference type="Proteomes" id="UP000009170">
    <property type="component" value="Unassembled WGS sequence"/>
</dbReference>
<evidence type="ECO:0000313" key="2">
    <source>
        <dbReference type="EMBL" id="CEG00327.1"/>
    </source>
</evidence>
<protein>
    <submittedName>
        <fullName evidence="2">ABC transporter, conserved site</fullName>
    </submittedName>
</protein>
<dbReference type="RefSeq" id="XP_022840321.1">
    <property type="nucleotide sequence ID" value="XM_022985480.1"/>
</dbReference>
<evidence type="ECO:0000256" key="1">
    <source>
        <dbReference type="SAM" id="MobiDB-lite"/>
    </source>
</evidence>
<accession>A0A096P804</accession>
<feature type="region of interest" description="Disordered" evidence="1">
    <location>
        <begin position="1"/>
        <end position="40"/>
    </location>
</feature>
<evidence type="ECO:0000313" key="3">
    <source>
        <dbReference type="Proteomes" id="UP000009170"/>
    </source>
</evidence>
<reference evidence="2 3" key="2">
    <citation type="journal article" date="2014" name="BMC Genomics">
        <title>An improved genome of the model marine alga Ostreococcus tauri unfolds by assessing Illumina de novo assemblies.</title>
        <authorList>
            <person name="Blanc-Mathieu R."/>
            <person name="Verhelst B."/>
            <person name="Derelle E."/>
            <person name="Rombauts S."/>
            <person name="Bouget F.Y."/>
            <person name="Carre I."/>
            <person name="Chateau A."/>
            <person name="Eyre-Walker A."/>
            <person name="Grimsley N."/>
            <person name="Moreau H."/>
            <person name="Piegu B."/>
            <person name="Rivals E."/>
            <person name="Schackwitz W."/>
            <person name="Van de Peer Y."/>
            <person name="Piganeau G."/>
        </authorList>
    </citation>
    <scope>NUCLEOTIDE SEQUENCE [LARGE SCALE GENOMIC DNA]</scope>
    <source>
        <strain evidence="3">OTTH 0595 / CCAP 157/2 / RCC745</strain>
    </source>
</reference>
<gene>
    <name evidence="2" type="ORF">OT_ostta16g01140</name>
</gene>
<sequence>MPRKKKGSGFTSSKKKKQDAVSNAARRDERGLPTTVAKAKRTVGDDGSSCCLKCTKMLAQDKFKDDYVQTCVDCCDRSVQNYKRRKLAHAAAPERIDSKRVTAMKDDRATDERSATYPPHVHFARDTQVFDAKILFPIGAPLDDVLAWSQTYDRLNQREYARVAFVRKFQLEKFKRSHKGKGTSRSWIHKYTGAKLCLSGENAVSFLRRAAKEFILTSPREAQPIDADFQSADGQSGTFLEFRHRLTKIFVQGLSDSTPELASRIVRKYWKACLCWSASAQATAPARMRAWEDFSGVALLKFLGGTCRVAGLIPDLLADLYVSKFEETDYLESEYKVYSSARFVCVIPPRDVGNRRMRGAVWSALKFGYRWLKDAEDSSEVHVAPFEGQLHTVQNSFESMGGGSHLVPPERYFGECYDSRIVEHIRLEGFEEESRSRTNSSYTGLMIQNDSGQRRVSGKYTLLVHIDATTNIIWSTDTHLYFGGFSLAGVRFADMMAIGDDTSIQQVKRDDKLVSVSNSLLSGSATIQACAVNLRRYVHRADPLKHQVVIDGAAADATAVADTNTLTGSEWDATDCRRKSSGITHALNAICINRVLEEKFPAALTGLALSPSKVERLADVADAEARLAAKVIYLKTQIAVGAFDVSLYSSEGLAKHVASRPRNVRQSIRIDSADLFKTPKPPFPTCNGVFFLQQWAHDIIPLRKLRKEVDRRRQQEHDS</sequence>
<reference evidence="3" key="1">
    <citation type="journal article" date="2006" name="Proc. Natl. Acad. Sci. U.S.A.">
        <title>Genome analysis of the smallest free-living eukaryote Ostreococcus tauri unveils many unique features.</title>
        <authorList>
            <person name="Derelle E."/>
            <person name="Ferraz C."/>
            <person name="Rombauts S."/>
            <person name="Rouze P."/>
            <person name="Worden A.Z."/>
            <person name="Robbens S."/>
            <person name="Partensky F."/>
            <person name="Degroeve S."/>
            <person name="Echeynie S."/>
            <person name="Cooke R."/>
            <person name="Saeys Y."/>
            <person name="Wuyts J."/>
            <person name="Jabbari K."/>
            <person name="Bowler C."/>
            <person name="Panaud O."/>
            <person name="Piegu B."/>
            <person name="Ball S.G."/>
            <person name="Ral J.-P."/>
            <person name="Bouget F.-Y."/>
            <person name="Piganeau G."/>
            <person name="De Baets B."/>
            <person name="Picard A."/>
            <person name="Delseny M."/>
            <person name="Demaille J."/>
            <person name="Van de Peer Y."/>
            <person name="Moreau H."/>
        </authorList>
    </citation>
    <scope>NUCLEOTIDE SEQUENCE [LARGE SCALE GENOMIC DNA]</scope>
    <source>
        <strain evidence="3">OTTH 0595 / CCAP 157/2 / RCC745</strain>
    </source>
</reference>
<name>A0A096P804_OSTTA</name>
<dbReference type="EMBL" id="CAID01000016">
    <property type="protein sequence ID" value="CEG00327.1"/>
    <property type="molecule type" value="Genomic_DNA"/>
</dbReference>
<comment type="caution">
    <text evidence="2">The sequence shown here is derived from an EMBL/GenBank/DDBJ whole genome shotgun (WGS) entry which is preliminary data.</text>
</comment>
<feature type="compositionally biased region" description="Basic residues" evidence="1">
    <location>
        <begin position="1"/>
        <end position="17"/>
    </location>
</feature>